<reference evidence="3" key="1">
    <citation type="submission" date="2016-08" db="EMBL/GenBank/DDBJ databases">
        <authorList>
            <person name="Varghese N."/>
            <person name="Submissions Spin"/>
        </authorList>
    </citation>
    <scope>NUCLEOTIDE SEQUENCE [LARGE SCALE GENOMIC DNA]</scope>
    <source>
        <strain evidence="3">R-53144</strain>
    </source>
</reference>
<protein>
    <submittedName>
        <fullName evidence="2">Uncharacterized protein</fullName>
    </submittedName>
</protein>
<sequence>MYSQSSMVAGNATSIFPLIGDLLFYFPLGINFINIKQGEVNVRN</sequence>
<keyword evidence="1" id="KW-0812">Transmembrane</keyword>
<evidence type="ECO:0000256" key="1">
    <source>
        <dbReference type="SAM" id="Phobius"/>
    </source>
</evidence>
<organism evidence="2 3">
    <name type="scientific">Gilliamella intestini</name>
    <dbReference type="NCBI Taxonomy" id="1798183"/>
    <lineage>
        <taxon>Bacteria</taxon>
        <taxon>Pseudomonadati</taxon>
        <taxon>Pseudomonadota</taxon>
        <taxon>Gammaproteobacteria</taxon>
        <taxon>Orbales</taxon>
        <taxon>Orbaceae</taxon>
        <taxon>Gilliamella</taxon>
    </lineage>
</organism>
<proteinExistence type="predicted"/>
<evidence type="ECO:0000313" key="2">
    <source>
        <dbReference type="EMBL" id="SCC26746.1"/>
    </source>
</evidence>
<dbReference type="AlphaFoldDB" id="A0A1C4D619"/>
<keyword evidence="1" id="KW-0472">Membrane</keyword>
<feature type="transmembrane region" description="Helical" evidence="1">
    <location>
        <begin position="12"/>
        <end position="33"/>
    </location>
</feature>
<dbReference type="RefSeq" id="WP_280642413.1">
    <property type="nucleotide sequence ID" value="NZ_FMBA01000060.1"/>
</dbReference>
<gene>
    <name evidence="2" type="ORF">GA0061080_10609</name>
</gene>
<dbReference type="Proteomes" id="UP000199698">
    <property type="component" value="Unassembled WGS sequence"/>
</dbReference>
<keyword evidence="1" id="KW-1133">Transmembrane helix</keyword>
<evidence type="ECO:0000313" key="3">
    <source>
        <dbReference type="Proteomes" id="UP000199698"/>
    </source>
</evidence>
<name>A0A1C4D619_9GAMM</name>
<keyword evidence="3" id="KW-1185">Reference proteome</keyword>
<dbReference type="EMBL" id="FMBA01000060">
    <property type="protein sequence ID" value="SCC26746.1"/>
    <property type="molecule type" value="Genomic_DNA"/>
</dbReference>
<accession>A0A1C4D619</accession>
<dbReference type="STRING" id="1798183.GA0061080_10609"/>